<evidence type="ECO:0000256" key="3">
    <source>
        <dbReference type="ARBA" id="ARBA00022729"/>
    </source>
</evidence>
<dbReference type="InterPro" id="IPR012944">
    <property type="entry name" value="SusD_RagB_dom"/>
</dbReference>
<organism evidence="7 8">
    <name type="scientific">Christiangramia crocea</name>
    <dbReference type="NCBI Taxonomy" id="2904124"/>
    <lineage>
        <taxon>Bacteria</taxon>
        <taxon>Pseudomonadati</taxon>
        <taxon>Bacteroidota</taxon>
        <taxon>Flavobacteriia</taxon>
        <taxon>Flavobacteriales</taxon>
        <taxon>Flavobacteriaceae</taxon>
        <taxon>Christiangramia</taxon>
    </lineage>
</organism>
<evidence type="ECO:0000256" key="1">
    <source>
        <dbReference type="ARBA" id="ARBA00004442"/>
    </source>
</evidence>
<gene>
    <name evidence="7" type="ORF">LU635_13015</name>
</gene>
<keyword evidence="5" id="KW-0998">Cell outer membrane</keyword>
<dbReference type="Pfam" id="PF07980">
    <property type="entry name" value="SusD_RagB"/>
    <property type="match status" value="1"/>
</dbReference>
<feature type="domain" description="RagB/SusD" evidence="6">
    <location>
        <begin position="3"/>
        <end position="65"/>
    </location>
</feature>
<keyword evidence="4" id="KW-0472">Membrane</keyword>
<sequence length="75" mass="8813">MYDERKFELAGEGQRRMDLIRWGILVETVKNTEYRPFHNPGVNIQPKYVLLPIPEDQILLNPNLLESDPSNNGYR</sequence>
<comment type="similarity">
    <text evidence="2">Belongs to the SusD family.</text>
</comment>
<keyword evidence="3" id="KW-0732">Signal</keyword>
<dbReference type="Proteomes" id="UP001139344">
    <property type="component" value="Unassembled WGS sequence"/>
</dbReference>
<keyword evidence="8" id="KW-1185">Reference proteome</keyword>
<evidence type="ECO:0000256" key="2">
    <source>
        <dbReference type="ARBA" id="ARBA00006275"/>
    </source>
</evidence>
<evidence type="ECO:0000313" key="8">
    <source>
        <dbReference type="Proteomes" id="UP001139344"/>
    </source>
</evidence>
<evidence type="ECO:0000256" key="5">
    <source>
        <dbReference type="ARBA" id="ARBA00023237"/>
    </source>
</evidence>
<proteinExistence type="inferred from homology"/>
<dbReference type="SUPFAM" id="SSF48452">
    <property type="entry name" value="TPR-like"/>
    <property type="match status" value="1"/>
</dbReference>
<protein>
    <submittedName>
        <fullName evidence="7">RagB/SusD family nutrient uptake outer membrane protein</fullName>
    </submittedName>
</protein>
<evidence type="ECO:0000259" key="6">
    <source>
        <dbReference type="Pfam" id="PF07980"/>
    </source>
</evidence>
<dbReference type="Gene3D" id="1.25.40.390">
    <property type="match status" value="1"/>
</dbReference>
<reference evidence="7" key="1">
    <citation type="submission" date="2021-12" db="EMBL/GenBank/DDBJ databases">
        <title>Description of Gramella crocea sp. nov., a new bacterium isolated from activated sludge.</title>
        <authorList>
            <person name="Zhang X."/>
        </authorList>
    </citation>
    <scope>NUCLEOTIDE SEQUENCE</scope>
    <source>
        <strain evidence="7">YB25</strain>
    </source>
</reference>
<accession>A0A9X1UYF6</accession>
<dbReference type="InterPro" id="IPR011990">
    <property type="entry name" value="TPR-like_helical_dom_sf"/>
</dbReference>
<name>A0A9X1UYF6_9FLAO</name>
<comment type="caution">
    <text evidence="7">The sequence shown here is derived from an EMBL/GenBank/DDBJ whole genome shotgun (WGS) entry which is preliminary data.</text>
</comment>
<evidence type="ECO:0000256" key="4">
    <source>
        <dbReference type="ARBA" id="ARBA00023136"/>
    </source>
</evidence>
<dbReference type="AlphaFoldDB" id="A0A9X1UYF6"/>
<dbReference type="EMBL" id="JAJSON010000025">
    <property type="protein sequence ID" value="MCG9972564.1"/>
    <property type="molecule type" value="Genomic_DNA"/>
</dbReference>
<dbReference type="GO" id="GO:0009279">
    <property type="term" value="C:cell outer membrane"/>
    <property type="evidence" value="ECO:0007669"/>
    <property type="project" value="UniProtKB-SubCell"/>
</dbReference>
<evidence type="ECO:0000313" key="7">
    <source>
        <dbReference type="EMBL" id="MCG9972564.1"/>
    </source>
</evidence>
<comment type="subcellular location">
    <subcellularLocation>
        <location evidence="1">Cell outer membrane</location>
    </subcellularLocation>
</comment>